<evidence type="ECO:0000313" key="12">
    <source>
        <dbReference type="Proteomes" id="UP000694385"/>
    </source>
</evidence>
<evidence type="ECO:0000256" key="2">
    <source>
        <dbReference type="ARBA" id="ARBA00022473"/>
    </source>
</evidence>
<keyword evidence="3" id="KW-0221">Differentiation</keyword>
<feature type="region of interest" description="Disordered" evidence="9">
    <location>
        <begin position="166"/>
        <end position="198"/>
    </location>
</feature>
<name>A0A8C5KT68_JACJA</name>
<reference evidence="11" key="1">
    <citation type="submission" date="2025-08" db="UniProtKB">
        <authorList>
            <consortium name="Ensembl"/>
        </authorList>
    </citation>
    <scope>IDENTIFICATION</scope>
</reference>
<keyword evidence="6" id="KW-0238">DNA-binding</keyword>
<dbReference type="GO" id="GO:0005737">
    <property type="term" value="C:cytoplasm"/>
    <property type="evidence" value="ECO:0007669"/>
    <property type="project" value="Ensembl"/>
</dbReference>
<evidence type="ECO:0000313" key="11">
    <source>
        <dbReference type="Ensembl" id="ENSJJAP00000013514.1"/>
    </source>
</evidence>
<dbReference type="GO" id="GO:0042803">
    <property type="term" value="F:protein homodimerization activity"/>
    <property type="evidence" value="ECO:0007669"/>
    <property type="project" value="Ensembl"/>
</dbReference>
<organism evidence="11 12">
    <name type="scientific">Jaculus jaculus</name>
    <name type="common">Lesser Egyptian jerboa</name>
    <dbReference type="NCBI Taxonomy" id="51337"/>
    <lineage>
        <taxon>Eukaryota</taxon>
        <taxon>Metazoa</taxon>
        <taxon>Chordata</taxon>
        <taxon>Craniata</taxon>
        <taxon>Vertebrata</taxon>
        <taxon>Euteleostomi</taxon>
        <taxon>Mammalia</taxon>
        <taxon>Eutheria</taxon>
        <taxon>Euarchontoglires</taxon>
        <taxon>Glires</taxon>
        <taxon>Rodentia</taxon>
        <taxon>Myomorpha</taxon>
        <taxon>Dipodoidea</taxon>
        <taxon>Dipodidae</taxon>
        <taxon>Dipodinae</taxon>
        <taxon>Jaculus</taxon>
    </lineage>
</organism>
<dbReference type="GO" id="GO:0009994">
    <property type="term" value="P:oocyte differentiation"/>
    <property type="evidence" value="ECO:0007669"/>
    <property type="project" value="Ensembl"/>
</dbReference>
<evidence type="ECO:0000256" key="3">
    <source>
        <dbReference type="ARBA" id="ARBA00022782"/>
    </source>
</evidence>
<evidence type="ECO:0000256" key="8">
    <source>
        <dbReference type="ARBA" id="ARBA00023242"/>
    </source>
</evidence>
<feature type="compositionally biased region" description="Polar residues" evidence="9">
    <location>
        <begin position="1"/>
        <end position="25"/>
    </location>
</feature>
<evidence type="ECO:0000256" key="5">
    <source>
        <dbReference type="ARBA" id="ARBA00023015"/>
    </source>
</evidence>
<feature type="region of interest" description="Disordered" evidence="9">
    <location>
        <begin position="283"/>
        <end position="315"/>
    </location>
</feature>
<dbReference type="PANTHER" id="PTHR15402">
    <property type="entry name" value="TRANSCRIPTION FACTOR-LIKE 5 PROTEIN"/>
    <property type="match status" value="1"/>
</dbReference>
<reference evidence="11" key="2">
    <citation type="submission" date="2025-09" db="UniProtKB">
        <authorList>
            <consortium name="Ensembl"/>
        </authorList>
    </citation>
    <scope>IDENTIFICATION</scope>
</reference>
<feature type="domain" description="BHLH" evidence="10">
    <location>
        <begin position="52"/>
        <end position="103"/>
    </location>
</feature>
<dbReference type="PANTHER" id="PTHR15402:SF4">
    <property type="entry name" value="SPERMATOGENESIS- AND OOGENESIS-SPECIFIC BASIC HELIX-LOOP-HELIX-CONTAINING PROTEIN 1"/>
    <property type="match status" value="1"/>
</dbReference>
<dbReference type="AlphaFoldDB" id="A0A8C5KT68"/>
<dbReference type="GeneTree" id="ENSGT00390000000656"/>
<dbReference type="GO" id="GO:0001541">
    <property type="term" value="P:ovarian follicle development"/>
    <property type="evidence" value="ECO:0007669"/>
    <property type="project" value="Ensembl"/>
</dbReference>
<evidence type="ECO:0000256" key="9">
    <source>
        <dbReference type="SAM" id="MobiDB-lite"/>
    </source>
</evidence>
<accession>A0A8C5KT68</accession>
<keyword evidence="7" id="KW-0804">Transcription</keyword>
<dbReference type="Proteomes" id="UP000694385">
    <property type="component" value="Unassembled WGS sequence"/>
</dbReference>
<dbReference type="GO" id="GO:0000978">
    <property type="term" value="F:RNA polymerase II cis-regulatory region sequence-specific DNA binding"/>
    <property type="evidence" value="ECO:0007669"/>
    <property type="project" value="TreeGrafter"/>
</dbReference>
<feature type="compositionally biased region" description="Low complexity" evidence="9">
    <location>
        <begin position="188"/>
        <end position="198"/>
    </location>
</feature>
<feature type="region of interest" description="Disordered" evidence="9">
    <location>
        <begin position="1"/>
        <end position="37"/>
    </location>
</feature>
<evidence type="ECO:0000256" key="7">
    <source>
        <dbReference type="ARBA" id="ARBA00023163"/>
    </source>
</evidence>
<keyword evidence="8" id="KW-0539">Nucleus</keyword>
<dbReference type="SUPFAM" id="SSF47459">
    <property type="entry name" value="HLH, helix-loop-helix DNA-binding domain"/>
    <property type="match status" value="1"/>
</dbReference>
<dbReference type="GO" id="GO:0007283">
    <property type="term" value="P:spermatogenesis"/>
    <property type="evidence" value="ECO:0007669"/>
    <property type="project" value="UniProtKB-KW"/>
</dbReference>
<proteinExistence type="predicted"/>
<dbReference type="Pfam" id="PF00010">
    <property type="entry name" value="HLH"/>
    <property type="match status" value="1"/>
</dbReference>
<evidence type="ECO:0000256" key="6">
    <source>
        <dbReference type="ARBA" id="ARBA00023125"/>
    </source>
</evidence>
<dbReference type="Ensembl" id="ENSJJAT00000020005.1">
    <property type="protein sequence ID" value="ENSJJAP00000013514.1"/>
    <property type="gene ID" value="ENSJJAG00000016247.1"/>
</dbReference>
<keyword evidence="12" id="KW-1185">Reference proteome</keyword>
<keyword evidence="4" id="KW-0744">Spermatogenesis</keyword>
<evidence type="ECO:0000256" key="1">
    <source>
        <dbReference type="ARBA" id="ARBA00004123"/>
    </source>
</evidence>
<dbReference type="GO" id="GO:0046982">
    <property type="term" value="F:protein heterodimerization activity"/>
    <property type="evidence" value="ECO:0007669"/>
    <property type="project" value="Ensembl"/>
</dbReference>
<dbReference type="GO" id="GO:0001228">
    <property type="term" value="F:DNA-binding transcription activator activity, RNA polymerase II-specific"/>
    <property type="evidence" value="ECO:0007669"/>
    <property type="project" value="Ensembl"/>
</dbReference>
<dbReference type="PROSITE" id="PS50888">
    <property type="entry name" value="BHLH"/>
    <property type="match status" value="1"/>
</dbReference>
<sequence length="340" mass="36661">MEASGSEQATRSMGAQGQDGFSNSPHPEALIGSQKPSQVSGLALMTKELYCSLPRNVISERERSRRRISKSCDRLRALLPHFDGRREDMATVLEMVVQFLQLAHALTPDSEQLLPPPPESSDDVLQLTKASQVADIKPDPGIAAPSCVSTDPAPCGMLAMDQSEAVRRASELLEKPPSSPGKFGGSVPSPAEPSSLGPGPLLWLPRSWQSTSPEMRELVAGGLCQAAPLAREEESLGSLAEEASVGVTPEPDIRWTEAAGPDELSFLLTTSPDWWVGSVEGREDPVLSRNSPVDRTEPGFLMDPEPSSQEFSLEPWDLDLGSWGLPLNDEDDSIFPDLLT</sequence>
<evidence type="ECO:0000256" key="4">
    <source>
        <dbReference type="ARBA" id="ARBA00022871"/>
    </source>
</evidence>
<dbReference type="InterPro" id="IPR011598">
    <property type="entry name" value="bHLH_dom"/>
</dbReference>
<dbReference type="InterPro" id="IPR036638">
    <property type="entry name" value="HLH_DNA-bd_sf"/>
</dbReference>
<dbReference type="InterPro" id="IPR039583">
    <property type="entry name" value="TCFL5/SOLH1/2"/>
</dbReference>
<dbReference type="OMA" id="WQGDVLQ"/>
<comment type="subcellular location">
    <subcellularLocation>
        <location evidence="1">Nucleus</location>
    </subcellularLocation>
</comment>
<keyword evidence="2" id="KW-0217">Developmental protein</keyword>
<protein>
    <submittedName>
        <fullName evidence="11">Spermatogenesis and oogenesis specific basic helix-loop-helix 1</fullName>
    </submittedName>
</protein>
<evidence type="ECO:0000259" key="10">
    <source>
        <dbReference type="PROSITE" id="PS50888"/>
    </source>
</evidence>
<keyword evidence="5" id="KW-0805">Transcription regulation</keyword>
<feature type="compositionally biased region" description="Basic and acidic residues" evidence="9">
    <location>
        <begin position="283"/>
        <end position="297"/>
    </location>
</feature>
<dbReference type="GO" id="GO:0001673">
    <property type="term" value="C:male germ cell nucleus"/>
    <property type="evidence" value="ECO:0007669"/>
    <property type="project" value="Ensembl"/>
</dbReference>